<dbReference type="AlphaFoldDB" id="S7RSY1"/>
<organism evidence="1 2">
    <name type="scientific">Gloeophyllum trabeum (strain ATCC 11539 / FP-39264 / Madison 617)</name>
    <name type="common">Brown rot fungus</name>
    <dbReference type="NCBI Taxonomy" id="670483"/>
    <lineage>
        <taxon>Eukaryota</taxon>
        <taxon>Fungi</taxon>
        <taxon>Dikarya</taxon>
        <taxon>Basidiomycota</taxon>
        <taxon>Agaricomycotina</taxon>
        <taxon>Agaricomycetes</taxon>
        <taxon>Gloeophyllales</taxon>
        <taxon>Gloeophyllaceae</taxon>
        <taxon>Gloeophyllum</taxon>
    </lineage>
</organism>
<proteinExistence type="predicted"/>
<evidence type="ECO:0000313" key="1">
    <source>
        <dbReference type="EMBL" id="EPQ56199.1"/>
    </source>
</evidence>
<accession>S7RSY1</accession>
<reference evidence="1 2" key="1">
    <citation type="journal article" date="2012" name="Science">
        <title>The Paleozoic origin of enzymatic lignin decomposition reconstructed from 31 fungal genomes.</title>
        <authorList>
            <person name="Floudas D."/>
            <person name="Binder M."/>
            <person name="Riley R."/>
            <person name="Barry K."/>
            <person name="Blanchette R.A."/>
            <person name="Henrissat B."/>
            <person name="Martinez A.T."/>
            <person name="Otillar R."/>
            <person name="Spatafora J.W."/>
            <person name="Yadav J.S."/>
            <person name="Aerts A."/>
            <person name="Benoit I."/>
            <person name="Boyd A."/>
            <person name="Carlson A."/>
            <person name="Copeland A."/>
            <person name="Coutinho P.M."/>
            <person name="de Vries R.P."/>
            <person name="Ferreira P."/>
            <person name="Findley K."/>
            <person name="Foster B."/>
            <person name="Gaskell J."/>
            <person name="Glotzer D."/>
            <person name="Gorecki P."/>
            <person name="Heitman J."/>
            <person name="Hesse C."/>
            <person name="Hori C."/>
            <person name="Igarashi K."/>
            <person name="Jurgens J.A."/>
            <person name="Kallen N."/>
            <person name="Kersten P."/>
            <person name="Kohler A."/>
            <person name="Kuees U."/>
            <person name="Kumar T.K.A."/>
            <person name="Kuo A."/>
            <person name="LaButti K."/>
            <person name="Larrondo L.F."/>
            <person name="Lindquist E."/>
            <person name="Ling A."/>
            <person name="Lombard V."/>
            <person name="Lucas S."/>
            <person name="Lundell T."/>
            <person name="Martin R."/>
            <person name="McLaughlin D.J."/>
            <person name="Morgenstern I."/>
            <person name="Morin E."/>
            <person name="Murat C."/>
            <person name="Nagy L.G."/>
            <person name="Nolan M."/>
            <person name="Ohm R.A."/>
            <person name="Patyshakuliyeva A."/>
            <person name="Rokas A."/>
            <person name="Ruiz-Duenas F.J."/>
            <person name="Sabat G."/>
            <person name="Salamov A."/>
            <person name="Samejima M."/>
            <person name="Schmutz J."/>
            <person name="Slot J.C."/>
            <person name="St John F."/>
            <person name="Stenlid J."/>
            <person name="Sun H."/>
            <person name="Sun S."/>
            <person name="Syed K."/>
            <person name="Tsang A."/>
            <person name="Wiebenga A."/>
            <person name="Young D."/>
            <person name="Pisabarro A."/>
            <person name="Eastwood D.C."/>
            <person name="Martin F."/>
            <person name="Cullen D."/>
            <person name="Grigoriev I.V."/>
            <person name="Hibbett D.S."/>
        </authorList>
    </citation>
    <scope>NUCLEOTIDE SEQUENCE [LARGE SCALE GENOMIC DNA]</scope>
    <source>
        <strain evidence="1 2">ATCC 11539</strain>
    </source>
</reference>
<protein>
    <submittedName>
        <fullName evidence="1">Uncharacterized protein</fullName>
    </submittedName>
</protein>
<dbReference type="HOGENOM" id="CLU_1337626_0_0_1"/>
<dbReference type="EMBL" id="KB469300">
    <property type="protein sequence ID" value="EPQ56199.1"/>
    <property type="molecule type" value="Genomic_DNA"/>
</dbReference>
<gene>
    <name evidence="1" type="ORF">GLOTRDRAFT_92727</name>
</gene>
<dbReference type="KEGG" id="gtr:GLOTRDRAFT_92727"/>
<evidence type="ECO:0000313" key="2">
    <source>
        <dbReference type="Proteomes" id="UP000030669"/>
    </source>
</evidence>
<dbReference type="Proteomes" id="UP000030669">
    <property type="component" value="Unassembled WGS sequence"/>
</dbReference>
<dbReference type="RefSeq" id="XP_007864968.1">
    <property type="nucleotide sequence ID" value="XM_007866777.1"/>
</dbReference>
<name>S7RSY1_GLOTA</name>
<keyword evidence="2" id="KW-1185">Reference proteome</keyword>
<sequence length="205" mass="23354">MSFVDIMHYNYGKRDAGYRRSERRFRARNLRVKGIEVDQTYPTDQRFLADSAMNSAYYAYCPDESSMGRRMDALCRHQILVVLSGLHVESSTAMLWKRLLQLGNIRNLVSAILVCHLKSAQLIGGRSWLRDNEEYARSHREELKTSITSQSTSGPSRLLPSGKIISWTRDGCARQIQISVLIQADYILSQTSNDQHFGHVLATIA</sequence>
<dbReference type="GeneID" id="19309414"/>